<feature type="compositionally biased region" description="Low complexity" evidence="1">
    <location>
        <begin position="124"/>
        <end position="138"/>
    </location>
</feature>
<dbReference type="RefSeq" id="WP_203007197.1">
    <property type="nucleotide sequence ID" value="NZ_JADWYU010000073.1"/>
</dbReference>
<dbReference type="AlphaFoldDB" id="A0A937RKW2"/>
<feature type="region of interest" description="Disordered" evidence="1">
    <location>
        <begin position="123"/>
        <end position="143"/>
    </location>
</feature>
<gene>
    <name evidence="2" type="ORF">I7412_11540</name>
</gene>
<evidence type="ECO:0000313" key="2">
    <source>
        <dbReference type="EMBL" id="MBL7627791.1"/>
    </source>
</evidence>
<keyword evidence="3" id="KW-1185">Reference proteome</keyword>
<protein>
    <submittedName>
        <fullName evidence="2">Uncharacterized protein</fullName>
    </submittedName>
</protein>
<dbReference type="EMBL" id="JAEACQ010000163">
    <property type="protein sequence ID" value="MBL7627791.1"/>
    <property type="molecule type" value="Genomic_DNA"/>
</dbReference>
<organism evidence="2 3">
    <name type="scientific">Frankia nepalensis</name>
    <dbReference type="NCBI Taxonomy" id="1836974"/>
    <lineage>
        <taxon>Bacteria</taxon>
        <taxon>Bacillati</taxon>
        <taxon>Actinomycetota</taxon>
        <taxon>Actinomycetes</taxon>
        <taxon>Frankiales</taxon>
        <taxon>Frankiaceae</taxon>
        <taxon>Frankia</taxon>
    </lineage>
</organism>
<evidence type="ECO:0000313" key="3">
    <source>
        <dbReference type="Proteomes" id="UP000604475"/>
    </source>
</evidence>
<name>A0A937RKW2_9ACTN</name>
<sequence length="190" mass="19021">MRVSAHFPGPRAGRPRSLARRLAALTAATAAAVSGVAALGPATPALAGGRSVRACPGDARVDIPSSQGDLAPAARLAAGFYSGAGVYWPPTTLIACRTLPDLGHPLFRIGTGGCDPGAVPFLIPDGSPDSPGPDGAAEGPPPTWGTFLPPGWYVLGEDPTPGWVAVCWYLSRPAAPGAAAVGRSRPAEAA</sequence>
<reference evidence="2" key="1">
    <citation type="submission" date="2020-12" db="EMBL/GenBank/DDBJ databases">
        <title>Genomic characterization of non-nitrogen-fixing Frankia strains.</title>
        <authorList>
            <person name="Carlos-Shanley C."/>
            <person name="Guerra T."/>
            <person name="Hahn D."/>
        </authorList>
    </citation>
    <scope>NUCLEOTIDE SEQUENCE</scope>
    <source>
        <strain evidence="2">CN6</strain>
    </source>
</reference>
<proteinExistence type="predicted"/>
<comment type="caution">
    <text evidence="2">The sequence shown here is derived from an EMBL/GenBank/DDBJ whole genome shotgun (WGS) entry which is preliminary data.</text>
</comment>
<evidence type="ECO:0000256" key="1">
    <source>
        <dbReference type="SAM" id="MobiDB-lite"/>
    </source>
</evidence>
<accession>A0A937RKW2</accession>
<dbReference type="Proteomes" id="UP000604475">
    <property type="component" value="Unassembled WGS sequence"/>
</dbReference>